<keyword evidence="7" id="KW-0472">Membrane</keyword>
<feature type="domain" description="POTRA" evidence="10">
    <location>
        <begin position="33"/>
        <end position="108"/>
    </location>
</feature>
<keyword evidence="5" id="KW-0812">Transmembrane</keyword>
<dbReference type="Gene3D" id="3.10.20.310">
    <property type="entry name" value="membrane protein fhac"/>
    <property type="match status" value="1"/>
</dbReference>
<dbReference type="InterPro" id="IPR013686">
    <property type="entry name" value="Polypept-transport_assoc_ShlB"/>
</dbReference>
<dbReference type="Pfam" id="PF08479">
    <property type="entry name" value="POTRA_2"/>
    <property type="match status" value="1"/>
</dbReference>
<feature type="compositionally biased region" description="Basic and acidic residues" evidence="9">
    <location>
        <begin position="1"/>
        <end position="11"/>
    </location>
</feature>
<evidence type="ECO:0000256" key="5">
    <source>
        <dbReference type="ARBA" id="ARBA00022692"/>
    </source>
</evidence>
<name>A0AAU6UDY9_UNCXX</name>
<feature type="region of interest" description="Disordered" evidence="9">
    <location>
        <begin position="1"/>
        <end position="29"/>
    </location>
</feature>
<dbReference type="Pfam" id="PF17287">
    <property type="entry name" value="POTRA_3"/>
    <property type="match status" value="1"/>
</dbReference>
<dbReference type="PIRSF" id="PIRSF029745">
    <property type="entry name" value="FhaC"/>
    <property type="match status" value="1"/>
</dbReference>
<protein>
    <submittedName>
        <fullName evidence="11">ShlB/FhaC/HecB family hemolysin secretion/activation protein</fullName>
    </submittedName>
</protein>
<dbReference type="GO" id="GO:0009279">
    <property type="term" value="C:cell outer membrane"/>
    <property type="evidence" value="ECO:0007669"/>
    <property type="project" value="UniProtKB-SubCell"/>
</dbReference>
<keyword evidence="8" id="KW-0998">Cell outer membrane</keyword>
<evidence type="ECO:0000259" key="10">
    <source>
        <dbReference type="PROSITE" id="PS51779"/>
    </source>
</evidence>
<comment type="subcellular location">
    <subcellularLocation>
        <location evidence="1">Cell outer membrane</location>
    </subcellularLocation>
</comment>
<evidence type="ECO:0000256" key="6">
    <source>
        <dbReference type="ARBA" id="ARBA00022927"/>
    </source>
</evidence>
<dbReference type="PROSITE" id="PS51779">
    <property type="entry name" value="POTRA"/>
    <property type="match status" value="1"/>
</dbReference>
<evidence type="ECO:0000256" key="9">
    <source>
        <dbReference type="SAM" id="MobiDB-lite"/>
    </source>
</evidence>
<evidence type="ECO:0000256" key="4">
    <source>
        <dbReference type="ARBA" id="ARBA00022452"/>
    </source>
</evidence>
<evidence type="ECO:0000256" key="7">
    <source>
        <dbReference type="ARBA" id="ARBA00023136"/>
    </source>
</evidence>
<keyword evidence="3" id="KW-0813">Transport</keyword>
<dbReference type="EMBL" id="CP095353">
    <property type="protein sequence ID" value="XAG71238.1"/>
    <property type="molecule type" value="Genomic_DNA"/>
</dbReference>
<reference evidence="11" key="1">
    <citation type="submission" date="2022-03" db="EMBL/GenBank/DDBJ databases">
        <title>Sea Food Isolates.</title>
        <authorList>
            <person name="Li c."/>
        </authorList>
    </citation>
    <scope>NUCLEOTIDE SEQUENCE</scope>
    <source>
        <strain evidence="11">19CA06SA08-2</strain>
    </source>
</reference>
<evidence type="ECO:0000256" key="3">
    <source>
        <dbReference type="ARBA" id="ARBA00022448"/>
    </source>
</evidence>
<dbReference type="AlphaFoldDB" id="A0AAU6UDY9"/>
<dbReference type="PANTHER" id="PTHR34597:SF3">
    <property type="entry name" value="OUTER MEMBRANE TRANSPORTER CDIB"/>
    <property type="match status" value="1"/>
</dbReference>
<proteinExistence type="inferred from homology"/>
<evidence type="ECO:0000256" key="1">
    <source>
        <dbReference type="ARBA" id="ARBA00004442"/>
    </source>
</evidence>
<dbReference type="GO" id="GO:0046819">
    <property type="term" value="P:protein secretion by the type V secretion system"/>
    <property type="evidence" value="ECO:0007669"/>
    <property type="project" value="TreeGrafter"/>
</dbReference>
<dbReference type="GO" id="GO:0098046">
    <property type="term" value="C:type V protein secretion system complex"/>
    <property type="evidence" value="ECO:0007669"/>
    <property type="project" value="TreeGrafter"/>
</dbReference>
<dbReference type="Pfam" id="PF03865">
    <property type="entry name" value="ShlB"/>
    <property type="match status" value="1"/>
</dbReference>
<comment type="similarity">
    <text evidence="2">Belongs to the TPS (TC 1.B.20) family.</text>
</comment>
<dbReference type="PANTHER" id="PTHR34597">
    <property type="entry name" value="SLR1661 PROTEIN"/>
    <property type="match status" value="1"/>
</dbReference>
<dbReference type="InterPro" id="IPR051544">
    <property type="entry name" value="TPS_OM_transporter"/>
</dbReference>
<dbReference type="InterPro" id="IPR027282">
    <property type="entry name" value="TPS"/>
</dbReference>
<organism evidence="11">
    <name type="scientific">bacterium 19CA06SA08-2</name>
    <dbReference type="NCBI Taxonomy" id="2920658"/>
    <lineage>
        <taxon>Bacteria</taxon>
    </lineage>
</organism>
<accession>A0AAU6UDY9</accession>
<keyword evidence="6" id="KW-0653">Protein transport</keyword>
<evidence type="ECO:0000313" key="11">
    <source>
        <dbReference type="EMBL" id="XAG71238.1"/>
    </source>
</evidence>
<feature type="region of interest" description="Disordered" evidence="9">
    <location>
        <begin position="181"/>
        <end position="200"/>
    </location>
</feature>
<evidence type="ECO:0000256" key="2">
    <source>
        <dbReference type="ARBA" id="ARBA00009055"/>
    </source>
</evidence>
<dbReference type="InterPro" id="IPR034746">
    <property type="entry name" value="POTRA"/>
</dbReference>
<dbReference type="InterPro" id="IPR005565">
    <property type="entry name" value="Hemolysn_activator_HlyB_C"/>
</dbReference>
<sequence length="513" mass="57052">MEETARQRDAVSRQTPLPPVVSEPAPDTQGPCFKVSSIQFEGALQFDSSERSALSAPFLNTCMGLPQINALIRDVSQWYLTQGYITSRAFLPEQDLASGILTIAVLEGRIESIVVNGQPDRITRTIFPHLVGHVLNLRDLEQGVDQLSRLRSLSYQLDIQPGTAAGQSIVNLKGSRGLPLQGSAEFDNSGQKSTGEEQGRLSLSTDNLLSLAEQWSIGTSRSTDGQKAHDATSWQASLSLPYGYWLFDGGYQYSDYRNDLLSRGYVYQSRGDTRTTTGNLSRTLYRDGQSKISGVLAVTHRQSRNFIMEQLLESSSYRLSSIRTGFNLATRVNQHFFTLNPTLTFGTDWFGADSDHGRVAASPRSRFEKWGLSGSYSTAWQQLGWLSTLYTQWTPDVLYSVERVSLGGEASVRGFKEQNLSGDVGGYLRNEVSWQAQTPAWLGQWRSWLAFDMGRVDLGNQGDSWRGMVGTAIGWEQRYRHVTGNLSVGFPISAPAWLNADPYVLNYRLSINF</sequence>
<evidence type="ECO:0000256" key="8">
    <source>
        <dbReference type="ARBA" id="ARBA00023237"/>
    </source>
</evidence>
<gene>
    <name evidence="11" type="ORF">MRM75_09870</name>
</gene>
<dbReference type="InterPro" id="IPR035251">
    <property type="entry name" value="ShlB_POTRA"/>
</dbReference>
<dbReference type="GO" id="GO:0008320">
    <property type="term" value="F:protein transmembrane transporter activity"/>
    <property type="evidence" value="ECO:0007669"/>
    <property type="project" value="TreeGrafter"/>
</dbReference>
<dbReference type="Gene3D" id="2.40.160.50">
    <property type="entry name" value="membrane protein fhac: a member of the omp85/tpsb transporter family"/>
    <property type="match status" value="1"/>
</dbReference>
<keyword evidence="4" id="KW-1134">Transmembrane beta strand</keyword>